<dbReference type="SMART" id="SM00822">
    <property type="entry name" value="PKS_KR"/>
    <property type="match status" value="1"/>
</dbReference>
<sequence length="261" mass="26398">MSGMLDGKVAWVVGAAGAIGAETCRRFAAEGASVVLSGRNEASLAEVADALPASARATVSVIDVTDRPQVDAAAADLIGKFGRIDILVNSTTCPIFAELDKLSDDDWMAVLDAKVLGYMRTARAVLPHMSKQGTGSIINVSGRGGHQPNSPSHLAGSCSNGAVNTLTKGLANIYGPRGIRVNAIAPGPVRSPRYEVIAAANRAIAAKSGNPERSGSSAANPLGEMSEVGDIADAALYLASGLSGFVTGIVLQVDGGGTASL</sequence>
<organism evidence="4 5">
    <name type="scientific">Oceanibacterium hippocampi</name>
    <dbReference type="NCBI Taxonomy" id="745714"/>
    <lineage>
        <taxon>Bacteria</taxon>
        <taxon>Pseudomonadati</taxon>
        <taxon>Pseudomonadota</taxon>
        <taxon>Alphaproteobacteria</taxon>
        <taxon>Sneathiellales</taxon>
        <taxon>Sneathiellaceae</taxon>
        <taxon>Oceanibacterium</taxon>
    </lineage>
</organism>
<dbReference type="CDD" id="cd05233">
    <property type="entry name" value="SDR_c"/>
    <property type="match status" value="1"/>
</dbReference>
<protein>
    <submittedName>
        <fullName evidence="4">Gluconate 5-dehydrogenase</fullName>
        <ecNumber evidence="4">1.1.1.69</ecNumber>
    </submittedName>
</protein>
<dbReference type="OrthoDB" id="9793325at2"/>
<evidence type="ECO:0000256" key="1">
    <source>
        <dbReference type="ARBA" id="ARBA00006484"/>
    </source>
</evidence>
<dbReference type="Gene3D" id="3.40.50.720">
    <property type="entry name" value="NAD(P)-binding Rossmann-like Domain"/>
    <property type="match status" value="1"/>
</dbReference>
<dbReference type="PANTHER" id="PTHR43477">
    <property type="entry name" value="DIHYDROANTICAPSIN 7-DEHYDROGENASE"/>
    <property type="match status" value="1"/>
</dbReference>
<dbReference type="Proteomes" id="UP000193200">
    <property type="component" value="Unassembled WGS sequence"/>
</dbReference>
<dbReference type="RefSeq" id="WP_085884207.1">
    <property type="nucleotide sequence ID" value="NZ_FWFR01000002.1"/>
</dbReference>
<dbReference type="EC" id="1.1.1.69" evidence="4"/>
<feature type="domain" description="Ketoreductase" evidence="3">
    <location>
        <begin position="8"/>
        <end position="187"/>
    </location>
</feature>
<dbReference type="InterPro" id="IPR051122">
    <property type="entry name" value="SDR_DHRS6-like"/>
</dbReference>
<proteinExistence type="inferred from homology"/>
<evidence type="ECO:0000313" key="4">
    <source>
        <dbReference type="EMBL" id="SLN63987.1"/>
    </source>
</evidence>
<name>A0A1Y5TKC5_9PROT</name>
<gene>
    <name evidence="4" type="primary">gno_4</name>
    <name evidence="4" type="ORF">OCH7691_02885</name>
</gene>
<dbReference type="FunFam" id="3.40.50.720:FF:000084">
    <property type="entry name" value="Short-chain dehydrogenase reductase"/>
    <property type="match status" value="1"/>
</dbReference>
<evidence type="ECO:0000313" key="5">
    <source>
        <dbReference type="Proteomes" id="UP000193200"/>
    </source>
</evidence>
<dbReference type="PANTHER" id="PTHR43477:SF1">
    <property type="entry name" value="DIHYDROANTICAPSIN 7-DEHYDROGENASE"/>
    <property type="match status" value="1"/>
</dbReference>
<reference evidence="4 5" key="1">
    <citation type="submission" date="2017-03" db="EMBL/GenBank/DDBJ databases">
        <authorList>
            <person name="Afonso C.L."/>
            <person name="Miller P.J."/>
            <person name="Scott M.A."/>
            <person name="Spackman E."/>
            <person name="Goraichik I."/>
            <person name="Dimitrov K.M."/>
            <person name="Suarez D.L."/>
            <person name="Swayne D.E."/>
        </authorList>
    </citation>
    <scope>NUCLEOTIDE SEQUENCE [LARGE SCALE GENOMIC DNA]</scope>
    <source>
        <strain evidence="4 5">CECT 7691</strain>
    </source>
</reference>
<keyword evidence="5" id="KW-1185">Reference proteome</keyword>
<evidence type="ECO:0000259" key="3">
    <source>
        <dbReference type="SMART" id="SM00822"/>
    </source>
</evidence>
<dbReference type="EMBL" id="FWFR01000002">
    <property type="protein sequence ID" value="SLN63987.1"/>
    <property type="molecule type" value="Genomic_DNA"/>
</dbReference>
<dbReference type="PRINTS" id="PR00081">
    <property type="entry name" value="GDHRDH"/>
</dbReference>
<keyword evidence="2 4" id="KW-0560">Oxidoreductase</keyword>
<dbReference type="Pfam" id="PF13561">
    <property type="entry name" value="adh_short_C2"/>
    <property type="match status" value="1"/>
</dbReference>
<dbReference type="InParanoid" id="A0A1Y5TKC5"/>
<dbReference type="InterPro" id="IPR057326">
    <property type="entry name" value="KR_dom"/>
</dbReference>
<dbReference type="InterPro" id="IPR036291">
    <property type="entry name" value="NAD(P)-bd_dom_sf"/>
</dbReference>
<dbReference type="SUPFAM" id="SSF51735">
    <property type="entry name" value="NAD(P)-binding Rossmann-fold domains"/>
    <property type="match status" value="1"/>
</dbReference>
<comment type="similarity">
    <text evidence="1">Belongs to the short-chain dehydrogenases/reductases (SDR) family.</text>
</comment>
<evidence type="ECO:0000256" key="2">
    <source>
        <dbReference type="ARBA" id="ARBA00023002"/>
    </source>
</evidence>
<dbReference type="AlphaFoldDB" id="A0A1Y5TKC5"/>
<accession>A0A1Y5TKC5</accession>
<dbReference type="GO" id="GO:0008874">
    <property type="term" value="F:gluconate 5-dehydrogenase activity"/>
    <property type="evidence" value="ECO:0007669"/>
    <property type="project" value="UniProtKB-EC"/>
</dbReference>
<dbReference type="InterPro" id="IPR002347">
    <property type="entry name" value="SDR_fam"/>
</dbReference>